<sequence>MKYIKLFMIAAALGLLVWFRIVPAILPPAEAGVRAINSLADSHEKIRAREDKAEVAPLVGGDDRNFGAGLKEFGSKDHLRQVDRQAALDRQNGAMPIAPDPYAFIQATNLHPQGCVPFSEPVVIYETSGYISYPRYSEHAMHPADNPFNPNPNYEGRGLSSPYGVPAPPLLGKVNTVLPYPDYQRHLALLVRATEKGVSSGWLPLLPKVGQTAAMLDPASWGRHGCLEFKVNQEPRLHGEITGGYQFKYIAADKYVGVQN</sequence>
<dbReference type="STRING" id="1817825.A2720_00080"/>
<proteinExistence type="predicted"/>
<organism evidence="1 2">
    <name type="scientific">Candidatus Doudnabacteria bacterium RIFCSPHIGHO2_01_FULL_46_24</name>
    <dbReference type="NCBI Taxonomy" id="1817825"/>
    <lineage>
        <taxon>Bacteria</taxon>
        <taxon>Candidatus Doudnaibacteriota</taxon>
    </lineage>
</organism>
<dbReference type="EMBL" id="MFEL01000004">
    <property type="protein sequence ID" value="OGE81777.1"/>
    <property type="molecule type" value="Genomic_DNA"/>
</dbReference>
<evidence type="ECO:0000313" key="2">
    <source>
        <dbReference type="Proteomes" id="UP000178892"/>
    </source>
</evidence>
<dbReference type="AlphaFoldDB" id="A0A1F5NVR6"/>
<evidence type="ECO:0000313" key="1">
    <source>
        <dbReference type="EMBL" id="OGE81777.1"/>
    </source>
</evidence>
<accession>A0A1F5NVR6</accession>
<reference evidence="1 2" key="1">
    <citation type="journal article" date="2016" name="Nat. Commun.">
        <title>Thousands of microbial genomes shed light on interconnected biogeochemical processes in an aquifer system.</title>
        <authorList>
            <person name="Anantharaman K."/>
            <person name="Brown C.T."/>
            <person name="Hug L.A."/>
            <person name="Sharon I."/>
            <person name="Castelle C.J."/>
            <person name="Probst A.J."/>
            <person name="Thomas B.C."/>
            <person name="Singh A."/>
            <person name="Wilkins M.J."/>
            <person name="Karaoz U."/>
            <person name="Brodie E.L."/>
            <person name="Williams K.H."/>
            <person name="Hubbard S.S."/>
            <person name="Banfield J.F."/>
        </authorList>
    </citation>
    <scope>NUCLEOTIDE SEQUENCE [LARGE SCALE GENOMIC DNA]</scope>
</reference>
<comment type="caution">
    <text evidence="1">The sequence shown here is derived from an EMBL/GenBank/DDBJ whole genome shotgun (WGS) entry which is preliminary data.</text>
</comment>
<gene>
    <name evidence="1" type="ORF">A2720_00080</name>
</gene>
<protein>
    <submittedName>
        <fullName evidence="1">Uncharacterized protein</fullName>
    </submittedName>
</protein>
<name>A0A1F5NVR6_9BACT</name>
<dbReference type="Proteomes" id="UP000178892">
    <property type="component" value="Unassembled WGS sequence"/>
</dbReference>